<feature type="region of interest" description="Disordered" evidence="1">
    <location>
        <begin position="279"/>
        <end position="302"/>
    </location>
</feature>
<comment type="caution">
    <text evidence="2">The sequence shown here is derived from an EMBL/GenBank/DDBJ whole genome shotgun (WGS) entry which is preliminary data.</text>
</comment>
<proteinExistence type="predicted"/>
<gene>
    <name evidence="2" type="ORF">SLS60_000263</name>
</gene>
<sequence length="302" mass="30359">MEAGMDTGAGVLNEGFAAVSPLVRPATTPETRPPTGLRGFCTLATLGAKGALGEGVATANKLDTPPTTADTTPPRGLRGSKPPSTFWTPLAGTTVGTDTDCTAGVESLTDELSPLGKARMLETAALTGFSAMLTAAMFRLLAGASIDAIGGTTIAGVCASALATAESRLLEAPADETGAKDEALPADAPGDVGLGAGPSSAPRMDDGPAERLRPTLKATFIPPAEDGTDAATADEARERVLETRDTGVTSVGALVDDELGNKLLTTPMGTKAMSPLVTPSVAPSVVPKPPTRLPTTPVTPFN</sequence>
<feature type="region of interest" description="Disordered" evidence="1">
    <location>
        <begin position="174"/>
        <end position="208"/>
    </location>
</feature>
<evidence type="ECO:0000256" key="1">
    <source>
        <dbReference type="SAM" id="MobiDB-lite"/>
    </source>
</evidence>
<dbReference type="Proteomes" id="UP001521785">
    <property type="component" value="Unassembled WGS sequence"/>
</dbReference>
<feature type="compositionally biased region" description="Low complexity" evidence="1">
    <location>
        <begin position="293"/>
        <end position="302"/>
    </location>
</feature>
<evidence type="ECO:0000313" key="3">
    <source>
        <dbReference type="Proteomes" id="UP001521785"/>
    </source>
</evidence>
<protein>
    <submittedName>
        <fullName evidence="2">Uncharacterized protein</fullName>
    </submittedName>
</protein>
<dbReference type="EMBL" id="JAKJXO020000001">
    <property type="protein sequence ID" value="KAL1612040.1"/>
    <property type="molecule type" value="Genomic_DNA"/>
</dbReference>
<accession>A0ABR3S5Q6</accession>
<organism evidence="2 3">
    <name type="scientific">Paraconiothyrium brasiliense</name>
    <dbReference type="NCBI Taxonomy" id="300254"/>
    <lineage>
        <taxon>Eukaryota</taxon>
        <taxon>Fungi</taxon>
        <taxon>Dikarya</taxon>
        <taxon>Ascomycota</taxon>
        <taxon>Pezizomycotina</taxon>
        <taxon>Dothideomycetes</taxon>
        <taxon>Pleosporomycetidae</taxon>
        <taxon>Pleosporales</taxon>
        <taxon>Massarineae</taxon>
        <taxon>Didymosphaeriaceae</taxon>
        <taxon>Paraconiothyrium</taxon>
    </lineage>
</organism>
<feature type="compositionally biased region" description="Low complexity" evidence="1">
    <location>
        <begin position="63"/>
        <end position="74"/>
    </location>
</feature>
<evidence type="ECO:0000313" key="2">
    <source>
        <dbReference type="EMBL" id="KAL1612040.1"/>
    </source>
</evidence>
<reference evidence="2 3" key="1">
    <citation type="submission" date="2024-02" db="EMBL/GenBank/DDBJ databases">
        <title>De novo assembly and annotation of 12 fungi associated with fruit tree decline syndrome in Ontario, Canada.</title>
        <authorList>
            <person name="Sulman M."/>
            <person name="Ellouze W."/>
            <person name="Ilyukhin E."/>
        </authorList>
    </citation>
    <scope>NUCLEOTIDE SEQUENCE [LARGE SCALE GENOMIC DNA]</scope>
    <source>
        <strain evidence="2 3">M42-189</strain>
    </source>
</reference>
<name>A0ABR3S5Q6_9PLEO</name>
<feature type="region of interest" description="Disordered" evidence="1">
    <location>
        <begin position="57"/>
        <end position="86"/>
    </location>
</feature>
<keyword evidence="3" id="KW-1185">Reference proteome</keyword>